<dbReference type="PANTHER" id="PTHR43795:SF6">
    <property type="entry name" value="1-AMINOCYCLOPROPANE-1-CARBOXYLATE SYNTHASE 6"/>
    <property type="match status" value="1"/>
</dbReference>
<dbReference type="Gramene" id="Kaladp0089s0048.1.v1.1">
    <property type="protein sequence ID" value="Kaladp0089s0048.1.v1.1"/>
    <property type="gene ID" value="Kaladp0089s0048.v1.1"/>
</dbReference>
<reference evidence="11" key="1">
    <citation type="submission" date="2021-01" db="UniProtKB">
        <authorList>
            <consortium name="EnsemblPlants"/>
        </authorList>
    </citation>
    <scope>IDENTIFICATION</scope>
</reference>
<dbReference type="InterPro" id="IPR050478">
    <property type="entry name" value="Ethylene_sulfur-biosynth"/>
</dbReference>
<evidence type="ECO:0000256" key="8">
    <source>
        <dbReference type="ARBA" id="ARBA00039053"/>
    </source>
</evidence>
<feature type="domain" description="Aminotransferase class I/classII large" evidence="10">
    <location>
        <begin position="44"/>
        <end position="409"/>
    </location>
</feature>
<dbReference type="GO" id="GO:0009693">
    <property type="term" value="P:ethylene biosynthetic process"/>
    <property type="evidence" value="ECO:0007669"/>
    <property type="project" value="UniProtKB-KW"/>
</dbReference>
<dbReference type="SUPFAM" id="SSF53383">
    <property type="entry name" value="PLP-dependent transferases"/>
    <property type="match status" value="1"/>
</dbReference>
<evidence type="ECO:0000256" key="2">
    <source>
        <dbReference type="ARBA" id="ARBA00007441"/>
    </source>
</evidence>
<organism evidence="11 12">
    <name type="scientific">Kalanchoe fedtschenkoi</name>
    <name type="common">Lavender scallops</name>
    <name type="synonym">South American air plant</name>
    <dbReference type="NCBI Taxonomy" id="63787"/>
    <lineage>
        <taxon>Eukaryota</taxon>
        <taxon>Viridiplantae</taxon>
        <taxon>Streptophyta</taxon>
        <taxon>Embryophyta</taxon>
        <taxon>Tracheophyta</taxon>
        <taxon>Spermatophyta</taxon>
        <taxon>Magnoliopsida</taxon>
        <taxon>eudicotyledons</taxon>
        <taxon>Gunneridae</taxon>
        <taxon>Pentapetalae</taxon>
        <taxon>Saxifragales</taxon>
        <taxon>Crassulaceae</taxon>
        <taxon>Kalanchoe</taxon>
    </lineage>
</organism>
<sequence length="476" mass="52849">MDGLHLLSKVARSCGHGEDSAYFDGWKAYDRNPYHPARNPGGVIQMGLAENQLSFDLIQEWVKEHPEASICTSQGAGAFGDVAAFQYYEGLPAFRNAIAKFMGRVRGGRVVFDADRIVMSGGATGANEAIIFCLADPGDVFLVPSLFDRDVRWRTGVKIIAVACGSSNGFQITTQALEQSYRDATAQGTNVKGLILTNPSNPLGTLLDRQTLKDILKFVNDKNIHLVCDEIYAATAFSAAGFLSVANIVEDMEPAADINLDLIHIVYSFSKDLGLPGFRIGVIYSYNDNVVTCARRMSSFALVSSQTQHFIACMLSDDTFVDKFLRESSKRLEARHAKFTTGLMRVGIQCLKSSAGLFCWMDLRKLLDRNDKECAEDDEARLWRVIIDEVKLNVSPGSSFHCTEPGWFRTMEVALKRIWAFVGRKIGPDVKTKKHRENHVFTISKSSKRLSFEDDNVLSPILSHSPPSQMVHTSYF</sequence>
<comment type="pathway">
    <text evidence="7">Alkene biosynthesis; ethylene biosynthesis via S-adenosyl-L-methionine; ethylene from S-adenosyl-L-methionine: step 1/2.</text>
</comment>
<dbReference type="InterPro" id="IPR015424">
    <property type="entry name" value="PyrdxlP-dep_Trfase"/>
</dbReference>
<comment type="similarity">
    <text evidence="2">Belongs to the class-I pyridoxal-phosphate-dependent aminotransferase family.</text>
</comment>
<protein>
    <recommendedName>
        <fullName evidence="8">1-aminocyclopropane-1-carboxylate synthase</fullName>
        <ecNumber evidence="8">4.4.1.14</ecNumber>
    </recommendedName>
</protein>
<dbReference type="GO" id="GO:0008483">
    <property type="term" value="F:transaminase activity"/>
    <property type="evidence" value="ECO:0007669"/>
    <property type="project" value="TreeGrafter"/>
</dbReference>
<evidence type="ECO:0000256" key="9">
    <source>
        <dbReference type="ARBA" id="ARBA00049554"/>
    </source>
</evidence>
<dbReference type="Pfam" id="PF00155">
    <property type="entry name" value="Aminotran_1_2"/>
    <property type="match status" value="1"/>
</dbReference>
<dbReference type="PRINTS" id="PR00753">
    <property type="entry name" value="ACCSYNTHASE"/>
</dbReference>
<dbReference type="InterPro" id="IPR004839">
    <property type="entry name" value="Aminotransferase_I/II_large"/>
</dbReference>
<evidence type="ECO:0000256" key="6">
    <source>
        <dbReference type="ARBA" id="ARBA00023239"/>
    </source>
</evidence>
<dbReference type="GO" id="GO:0030170">
    <property type="term" value="F:pyridoxal phosphate binding"/>
    <property type="evidence" value="ECO:0007669"/>
    <property type="project" value="InterPro"/>
</dbReference>
<dbReference type="InterPro" id="IPR015422">
    <property type="entry name" value="PyrdxlP-dep_Trfase_small"/>
</dbReference>
<evidence type="ECO:0000256" key="5">
    <source>
        <dbReference type="ARBA" id="ARBA00022898"/>
    </source>
</evidence>
<comment type="cofactor">
    <cofactor evidence="1">
        <name>pyridoxal 5'-phosphate</name>
        <dbReference type="ChEBI" id="CHEBI:597326"/>
    </cofactor>
</comment>
<keyword evidence="3" id="KW-0266">Ethylene biosynthesis</keyword>
<proteinExistence type="inferred from homology"/>
<evidence type="ECO:0000256" key="3">
    <source>
        <dbReference type="ARBA" id="ARBA00022666"/>
    </source>
</evidence>
<keyword evidence="5" id="KW-0663">Pyridoxal phosphate</keyword>
<evidence type="ECO:0000313" key="11">
    <source>
        <dbReference type="EnsemblPlants" id="Kaladp0089s0048.1.v1.1"/>
    </source>
</evidence>
<dbReference type="EC" id="4.4.1.14" evidence="8"/>
<accession>A0A7N1A3A7</accession>
<dbReference type="EnsemblPlants" id="Kaladp0089s0048.1.v1.1">
    <property type="protein sequence ID" value="Kaladp0089s0048.1.v1.1"/>
    <property type="gene ID" value="Kaladp0089s0048.v1.1"/>
</dbReference>
<comment type="catalytic activity">
    <reaction evidence="9">
        <text>S-adenosyl-L-methionine = 1-aminocyclopropane-1-carboxylate + S-methyl-5'-thioadenosine + H(+)</text>
        <dbReference type="Rhea" id="RHEA:21744"/>
        <dbReference type="ChEBI" id="CHEBI:15378"/>
        <dbReference type="ChEBI" id="CHEBI:17509"/>
        <dbReference type="ChEBI" id="CHEBI:58360"/>
        <dbReference type="ChEBI" id="CHEBI:59789"/>
        <dbReference type="EC" id="4.4.1.14"/>
    </reaction>
</comment>
<dbReference type="Proteomes" id="UP000594263">
    <property type="component" value="Unplaced"/>
</dbReference>
<keyword evidence="6" id="KW-0456">Lyase</keyword>
<keyword evidence="12" id="KW-1185">Reference proteome</keyword>
<evidence type="ECO:0000259" key="10">
    <source>
        <dbReference type="Pfam" id="PF00155"/>
    </source>
</evidence>
<dbReference type="InterPro" id="IPR004838">
    <property type="entry name" value="NHTrfase_class1_PyrdxlP-BS"/>
</dbReference>
<dbReference type="InterPro" id="IPR015421">
    <property type="entry name" value="PyrdxlP-dep_Trfase_major"/>
</dbReference>
<dbReference type="CDD" id="cd00609">
    <property type="entry name" value="AAT_like"/>
    <property type="match status" value="1"/>
</dbReference>
<dbReference type="GO" id="GO:0016847">
    <property type="term" value="F:1-aminocyclopropane-1-carboxylate synthase activity"/>
    <property type="evidence" value="ECO:0007669"/>
    <property type="project" value="UniProtKB-EC"/>
</dbReference>
<dbReference type="Gene3D" id="3.90.1150.10">
    <property type="entry name" value="Aspartate Aminotransferase, domain 1"/>
    <property type="match status" value="1"/>
</dbReference>
<keyword evidence="4" id="KW-0949">S-adenosyl-L-methionine</keyword>
<name>A0A7N1A3A7_KALFE</name>
<evidence type="ECO:0000256" key="4">
    <source>
        <dbReference type="ARBA" id="ARBA00022691"/>
    </source>
</evidence>
<evidence type="ECO:0000256" key="7">
    <source>
        <dbReference type="ARBA" id="ARBA00037888"/>
    </source>
</evidence>
<dbReference type="PANTHER" id="PTHR43795">
    <property type="entry name" value="BIFUNCTIONAL ASPARTATE AMINOTRANSFERASE AND GLUTAMATE/ASPARTATE-PREPHENATE AMINOTRANSFERASE-RELATED"/>
    <property type="match status" value="1"/>
</dbReference>
<dbReference type="PROSITE" id="PS00105">
    <property type="entry name" value="AA_TRANSFER_CLASS_1"/>
    <property type="match status" value="1"/>
</dbReference>
<evidence type="ECO:0000313" key="12">
    <source>
        <dbReference type="Proteomes" id="UP000594263"/>
    </source>
</evidence>
<dbReference type="AlphaFoldDB" id="A0A7N1A3A7"/>
<dbReference type="Gene3D" id="3.40.640.10">
    <property type="entry name" value="Type I PLP-dependent aspartate aminotransferase-like (Major domain)"/>
    <property type="match status" value="1"/>
</dbReference>
<evidence type="ECO:0000256" key="1">
    <source>
        <dbReference type="ARBA" id="ARBA00001933"/>
    </source>
</evidence>